<proteinExistence type="predicted"/>
<evidence type="ECO:0000313" key="6">
    <source>
        <dbReference type="EMBL" id="XBL99880.1"/>
    </source>
</evidence>
<evidence type="ECO:0000256" key="4">
    <source>
        <dbReference type="SAM" id="SignalP"/>
    </source>
</evidence>
<evidence type="ECO:0000256" key="1">
    <source>
        <dbReference type="ARBA" id="ARBA00022729"/>
    </source>
</evidence>
<dbReference type="GO" id="GO:0005975">
    <property type="term" value="P:carbohydrate metabolic process"/>
    <property type="evidence" value="ECO:0007669"/>
    <property type="project" value="InterPro"/>
</dbReference>
<feature type="domain" description="Chitin-binding type-3" evidence="5">
    <location>
        <begin position="106"/>
        <end position="151"/>
    </location>
</feature>
<organism evidence="6">
    <name type="scientific">Chitinibacter mangrovi</name>
    <dbReference type="NCBI Taxonomy" id="3153927"/>
    <lineage>
        <taxon>Bacteria</taxon>
        <taxon>Pseudomonadati</taxon>
        <taxon>Pseudomonadota</taxon>
        <taxon>Betaproteobacteria</taxon>
        <taxon>Neisseriales</taxon>
        <taxon>Chitinibacteraceae</taxon>
        <taxon>Chitinibacter</taxon>
    </lineage>
</organism>
<name>A0AAU7F7S6_9NEIS</name>
<reference evidence="6" key="1">
    <citation type="submission" date="2024-05" db="EMBL/GenBank/DDBJ databases">
        <authorList>
            <person name="Yang L."/>
            <person name="Pan L."/>
        </authorList>
    </citation>
    <scope>NUCLEOTIDE SEQUENCE</scope>
    <source>
        <strain evidence="6">FCG-7</strain>
    </source>
</reference>
<dbReference type="GO" id="GO:0030246">
    <property type="term" value="F:carbohydrate binding"/>
    <property type="evidence" value="ECO:0007669"/>
    <property type="project" value="InterPro"/>
</dbReference>
<dbReference type="AlphaFoldDB" id="A0AAU7F7S6"/>
<keyword evidence="1 4" id="KW-0732">Signal</keyword>
<keyword evidence="2" id="KW-0378">Hydrolase</keyword>
<feature type="compositionally biased region" description="Low complexity" evidence="3">
    <location>
        <begin position="165"/>
        <end position="175"/>
    </location>
</feature>
<dbReference type="InterPro" id="IPR013320">
    <property type="entry name" value="ConA-like_dom_sf"/>
</dbReference>
<accession>A0AAU7F7S6</accession>
<dbReference type="SUPFAM" id="SSF56300">
    <property type="entry name" value="Metallo-dependent phosphatases"/>
    <property type="match status" value="1"/>
</dbReference>
<dbReference type="KEGG" id="cmav:ABHF33_12510"/>
<dbReference type="EMBL" id="CP157355">
    <property type="protein sequence ID" value="XBL99880.1"/>
    <property type="molecule type" value="Genomic_DNA"/>
</dbReference>
<dbReference type="InterPro" id="IPR039331">
    <property type="entry name" value="PAPs-like"/>
</dbReference>
<protein>
    <submittedName>
        <fullName evidence="6">Carbohydrate-binding protein</fullName>
    </submittedName>
</protein>
<dbReference type="Pfam" id="PF02839">
    <property type="entry name" value="CBM_5_12"/>
    <property type="match status" value="2"/>
</dbReference>
<dbReference type="GO" id="GO:0004553">
    <property type="term" value="F:hydrolase activity, hydrolyzing O-glycosyl compounds"/>
    <property type="evidence" value="ECO:0007669"/>
    <property type="project" value="InterPro"/>
</dbReference>
<feature type="region of interest" description="Disordered" evidence="3">
    <location>
        <begin position="435"/>
        <end position="498"/>
    </location>
</feature>
<dbReference type="InterPro" id="IPR029052">
    <property type="entry name" value="Metallo-depent_PP-like"/>
</dbReference>
<dbReference type="PANTHER" id="PTHR22953:SF153">
    <property type="entry name" value="PURPLE ACID PHOSPHATASE"/>
    <property type="match status" value="1"/>
</dbReference>
<dbReference type="Gene3D" id="2.10.10.20">
    <property type="entry name" value="Carbohydrate-binding module superfamily 5/12"/>
    <property type="match status" value="2"/>
</dbReference>
<feature type="compositionally biased region" description="Low complexity" evidence="3">
    <location>
        <begin position="185"/>
        <end position="208"/>
    </location>
</feature>
<evidence type="ECO:0000259" key="5">
    <source>
        <dbReference type="SMART" id="SM00495"/>
    </source>
</evidence>
<dbReference type="GO" id="GO:0003993">
    <property type="term" value="F:acid phosphatase activity"/>
    <property type="evidence" value="ECO:0007669"/>
    <property type="project" value="InterPro"/>
</dbReference>
<evidence type="ECO:0000256" key="3">
    <source>
        <dbReference type="SAM" id="MobiDB-lite"/>
    </source>
</evidence>
<dbReference type="SUPFAM" id="SSF49899">
    <property type="entry name" value="Concanavalin A-like lectins/glucanases"/>
    <property type="match status" value="1"/>
</dbReference>
<feature type="chain" id="PRO_5043369336" evidence="4">
    <location>
        <begin position="26"/>
        <end position="1085"/>
    </location>
</feature>
<dbReference type="RefSeq" id="WP_348944263.1">
    <property type="nucleotide sequence ID" value="NZ_CP157355.1"/>
</dbReference>
<dbReference type="PANTHER" id="PTHR22953">
    <property type="entry name" value="ACID PHOSPHATASE RELATED"/>
    <property type="match status" value="1"/>
</dbReference>
<dbReference type="CDD" id="cd12214">
    <property type="entry name" value="ChiA1_BD"/>
    <property type="match status" value="1"/>
</dbReference>
<sequence length="1085" mass="117478">MQQLKTPTLLAQLICLALGAGQAMASEPWQEGVTYPAGSVVSYGSREYTSLVTHTAFQGANWNPAATPVLWRTLAGTPTVSPSNQPTSQPSLTPTPTQTPAAGECSPLWQAAAVYTAGQRVQVQGVIYEAKWWTRGDQPAQSGEWGPWRKLGACAVATATPAPTPVITPTVSPTASPSPTPTPSPMVTATPTAEPTSSPTPSATPASLPMASLTQGLVHYYPLEQSASDSVAGITLQAVGPQQRATGRFANGVLLDAKQGAALFLPRALSGTYTIGFWLRMPEDMGNKLASILANKDWETGLNPGVSIGRNNDGRLKINIGDGSKRLDGYLPGAGKGWAYIALTVDEQAKVLTAAATDDKGFVNRIKLNFAALGNILPSFNRWALNEDARGDYYSRYPAERFALEYDELAVWQRALSDAEVQSLAKAEAPLAVLKPQPTTLPPSPTPSVTPSPTATPQPSVTPQPTVTPSPDPQQPPSGAGLPTFSIAPSLQGPGPDRMTVMFESAQVQGEVWVRPFGSGEVFRRFAAVPHPKDATVQHAALTELKSNTLYEYYVRTHSADGLTAYTSQRYAFKTWPKAGDGVEQAKFVLFSDTQDGRGTIFTDIVNKGVIPLECESTDPVQCSEKIAGIIHHGDIVASGGSRDQWRNQFFGRLQALSPYVPIIPAPGNHEYFAEEMGNPAKVTQPDLNKAMQSYRKYFAGVPDNGSALYRGFWYSTDYLGLKLISLDTTPISGRHAHGNWTPMSMYWDQFRVAQLDWFKQQIASAEQQAKPYVFSINHGPCLSEKWRNGEVMATCEFVSELEDYSRRTQAITGNLFGHVHSYARGHSMDVKHLWLNAASASGGLEGGGNQGSDGKDLDIFTITRDEFGYNTLNFRFGPQQSLAVVRRSSGITGTNTAFPVTDQLQITQQPLVVPPSLPQRDLGEVALADLTLQFVPPAGLDGLEAHWQLAKNADFSDAFDIWGNQTRRENWFYTGTTEASFANTRAGKSINELALANALQAREILQDGGNEAFERWSLSKGVSCTTLTGPRGGQCTHLSSYDRFASKPAALQLASGETWYYRVRVRDSGLNWTPWSMTGSVKIK</sequence>
<dbReference type="SMART" id="SM00495">
    <property type="entry name" value="ChtBD3"/>
    <property type="match status" value="2"/>
</dbReference>
<dbReference type="Gene3D" id="3.60.21.10">
    <property type="match status" value="1"/>
</dbReference>
<evidence type="ECO:0000256" key="2">
    <source>
        <dbReference type="ARBA" id="ARBA00022801"/>
    </source>
</evidence>
<feature type="region of interest" description="Disordered" evidence="3">
    <location>
        <begin position="76"/>
        <end position="102"/>
    </location>
</feature>
<feature type="compositionally biased region" description="Pro residues" evidence="3">
    <location>
        <begin position="439"/>
        <end position="476"/>
    </location>
</feature>
<dbReference type="Gene3D" id="2.60.120.200">
    <property type="match status" value="1"/>
</dbReference>
<dbReference type="InterPro" id="IPR004843">
    <property type="entry name" value="Calcineurin-like_PHP"/>
</dbReference>
<dbReference type="SUPFAM" id="SSF51055">
    <property type="entry name" value="Carbohydrate binding domain"/>
    <property type="match status" value="2"/>
</dbReference>
<feature type="signal peptide" evidence="4">
    <location>
        <begin position="1"/>
        <end position="25"/>
    </location>
</feature>
<feature type="region of interest" description="Disordered" evidence="3">
    <location>
        <begin position="165"/>
        <end position="208"/>
    </location>
</feature>
<feature type="domain" description="Chitin-binding type-3" evidence="5">
    <location>
        <begin position="26"/>
        <end position="74"/>
    </location>
</feature>
<gene>
    <name evidence="6" type="ORF">ABHF33_12510</name>
</gene>
<dbReference type="InterPro" id="IPR003610">
    <property type="entry name" value="CBM5/12"/>
</dbReference>
<feature type="compositionally biased region" description="Low complexity" evidence="3">
    <location>
        <begin position="77"/>
        <end position="100"/>
    </location>
</feature>
<dbReference type="Pfam" id="PF00149">
    <property type="entry name" value="Metallophos"/>
    <property type="match status" value="1"/>
</dbReference>
<dbReference type="CDD" id="cd12215">
    <property type="entry name" value="ChiC_BD"/>
    <property type="match status" value="1"/>
</dbReference>
<dbReference type="InterPro" id="IPR036573">
    <property type="entry name" value="CBM_sf_5/12"/>
</dbReference>
<dbReference type="GO" id="GO:0005576">
    <property type="term" value="C:extracellular region"/>
    <property type="evidence" value="ECO:0007669"/>
    <property type="project" value="InterPro"/>
</dbReference>